<dbReference type="InterPro" id="IPR013525">
    <property type="entry name" value="ABC2_TM"/>
</dbReference>
<feature type="transmembrane region" description="Helical" evidence="6">
    <location>
        <begin position="230"/>
        <end position="254"/>
    </location>
</feature>
<evidence type="ECO:0000256" key="4">
    <source>
        <dbReference type="ARBA" id="ARBA00022989"/>
    </source>
</evidence>
<comment type="caution">
    <text evidence="8">The sequence shown here is derived from an EMBL/GenBank/DDBJ whole genome shotgun (WGS) entry which is preliminary data.</text>
</comment>
<dbReference type="PANTHER" id="PTHR30294:SF46">
    <property type="entry name" value="ABC TRANSPORTER PERMEASE"/>
    <property type="match status" value="1"/>
</dbReference>
<evidence type="ECO:0000256" key="2">
    <source>
        <dbReference type="ARBA" id="ARBA00022475"/>
    </source>
</evidence>
<evidence type="ECO:0000256" key="1">
    <source>
        <dbReference type="ARBA" id="ARBA00004651"/>
    </source>
</evidence>
<protein>
    <submittedName>
        <fullName evidence="8">ABC-2 type transport system permease protein</fullName>
    </submittedName>
</protein>
<feature type="transmembrane region" description="Helical" evidence="6">
    <location>
        <begin position="358"/>
        <end position="378"/>
    </location>
</feature>
<evidence type="ECO:0000256" key="6">
    <source>
        <dbReference type="SAM" id="Phobius"/>
    </source>
</evidence>
<evidence type="ECO:0000256" key="3">
    <source>
        <dbReference type="ARBA" id="ARBA00022692"/>
    </source>
</evidence>
<keyword evidence="5 6" id="KW-0472">Membrane</keyword>
<dbReference type="InterPro" id="IPR051449">
    <property type="entry name" value="ABC-2_transporter_component"/>
</dbReference>
<keyword evidence="4 6" id="KW-1133">Transmembrane helix</keyword>
<keyword evidence="3 6" id="KW-0812">Transmembrane</keyword>
<dbReference type="GO" id="GO:0005886">
    <property type="term" value="C:plasma membrane"/>
    <property type="evidence" value="ECO:0007669"/>
    <property type="project" value="UniProtKB-SubCell"/>
</dbReference>
<dbReference type="Proteomes" id="UP000286246">
    <property type="component" value="Unassembled WGS sequence"/>
</dbReference>
<keyword evidence="9" id="KW-1185">Reference proteome</keyword>
<name>A0A420AXT5_SPHD1</name>
<organism evidence="8 9">
    <name type="scientific">Sphingobacterium detergens</name>
    <dbReference type="NCBI Taxonomy" id="1145106"/>
    <lineage>
        <taxon>Bacteria</taxon>
        <taxon>Pseudomonadati</taxon>
        <taxon>Bacteroidota</taxon>
        <taxon>Sphingobacteriia</taxon>
        <taxon>Sphingobacteriales</taxon>
        <taxon>Sphingobacteriaceae</taxon>
        <taxon>Sphingobacterium</taxon>
    </lineage>
</organism>
<dbReference type="GO" id="GO:0140359">
    <property type="term" value="F:ABC-type transporter activity"/>
    <property type="evidence" value="ECO:0007669"/>
    <property type="project" value="InterPro"/>
</dbReference>
<evidence type="ECO:0000313" key="9">
    <source>
        <dbReference type="Proteomes" id="UP000286246"/>
    </source>
</evidence>
<dbReference type="PANTHER" id="PTHR30294">
    <property type="entry name" value="MEMBRANE COMPONENT OF ABC TRANSPORTER YHHJ-RELATED"/>
    <property type="match status" value="1"/>
</dbReference>
<keyword evidence="2" id="KW-1003">Cell membrane</keyword>
<sequence>MDVKRFLELIQREFKLFFNNKVLLMLFLGAPVLYGVLVGHVYQQGKVTEMPVIVVDEDNSSLSSSFIDMLSDNESIQVAKVLPSLFDSKDVAIQYDATTIVHIPKGFASGVQQSRLPEVTVFVDGANTLTSNTALMAVNVCAMTLKAGIQIQSQMKRGVPAKVAAQQYEPFKTTIVKQNIRSGNYLYFMLPGVLITVLQQVLLLGLALSFSSEFEGNTFAELVKKVSNPIGLILVKILPYVLMSIGILLLYWAFGKYYRMPLQADFGRFVLCTFVFLLAVCFIGVLVSMVLPSQLKSTEVLMVVATPAFILSGFTWPSSLMPGWVQAIANVIPSTHYLRIFRLLFIQHAENYHTNKPLIALTIIMIISFVLAVAVLWWKIRKLKQADKQQQVKV</sequence>
<feature type="domain" description="ABC-2 type transporter transmembrane" evidence="7">
    <location>
        <begin position="22"/>
        <end position="373"/>
    </location>
</feature>
<dbReference type="AlphaFoldDB" id="A0A420AXT5"/>
<reference evidence="8 9" key="1">
    <citation type="submission" date="2018-09" db="EMBL/GenBank/DDBJ databases">
        <title>Genomic Encyclopedia of Type Strains, Phase III (KMG-III): the genomes of soil and plant-associated and newly described type strains.</title>
        <authorList>
            <person name="Whitman W."/>
        </authorList>
    </citation>
    <scope>NUCLEOTIDE SEQUENCE [LARGE SCALE GENOMIC DNA]</scope>
    <source>
        <strain evidence="8 9">CECT 7938</strain>
    </source>
</reference>
<dbReference type="EMBL" id="RAPY01000003">
    <property type="protein sequence ID" value="RKE49170.1"/>
    <property type="molecule type" value="Genomic_DNA"/>
</dbReference>
<gene>
    <name evidence="8" type="ORF">DFQ12_3279</name>
</gene>
<evidence type="ECO:0000313" key="8">
    <source>
        <dbReference type="EMBL" id="RKE49170.1"/>
    </source>
</evidence>
<feature type="transmembrane region" description="Helical" evidence="6">
    <location>
        <begin position="266"/>
        <end position="291"/>
    </location>
</feature>
<evidence type="ECO:0000256" key="5">
    <source>
        <dbReference type="ARBA" id="ARBA00023136"/>
    </source>
</evidence>
<feature type="transmembrane region" description="Helical" evidence="6">
    <location>
        <begin position="185"/>
        <end position="210"/>
    </location>
</feature>
<evidence type="ECO:0000259" key="7">
    <source>
        <dbReference type="Pfam" id="PF12698"/>
    </source>
</evidence>
<dbReference type="Pfam" id="PF12698">
    <property type="entry name" value="ABC2_membrane_3"/>
    <property type="match status" value="1"/>
</dbReference>
<comment type="subcellular location">
    <subcellularLocation>
        <location evidence="1">Cell membrane</location>
        <topology evidence="1">Multi-pass membrane protein</topology>
    </subcellularLocation>
</comment>
<feature type="transmembrane region" description="Helical" evidence="6">
    <location>
        <begin position="22"/>
        <end position="42"/>
    </location>
</feature>
<dbReference type="Gene3D" id="3.40.1710.10">
    <property type="entry name" value="abc type-2 transporter like domain"/>
    <property type="match status" value="1"/>
</dbReference>
<accession>A0A420AXT5</accession>
<proteinExistence type="predicted"/>